<keyword evidence="2 4" id="KW-1133">Transmembrane helix</keyword>
<dbReference type="SUPFAM" id="SSF103473">
    <property type="entry name" value="MFS general substrate transporter"/>
    <property type="match status" value="1"/>
</dbReference>
<feature type="transmembrane region" description="Helical" evidence="4">
    <location>
        <begin position="238"/>
        <end position="259"/>
    </location>
</feature>
<dbReference type="PANTHER" id="PTHR11360:SF308">
    <property type="entry name" value="BLL3089 PROTEIN"/>
    <property type="match status" value="1"/>
</dbReference>
<evidence type="ECO:0000313" key="7">
    <source>
        <dbReference type="Proteomes" id="UP001500547"/>
    </source>
</evidence>
<feature type="transmembrane region" description="Helical" evidence="4">
    <location>
        <begin position="43"/>
        <end position="63"/>
    </location>
</feature>
<dbReference type="InterPro" id="IPR020846">
    <property type="entry name" value="MFS_dom"/>
</dbReference>
<feature type="transmembrane region" description="Helical" evidence="4">
    <location>
        <begin position="298"/>
        <end position="317"/>
    </location>
</feature>
<name>A0ABP9Q6D6_9RHOO</name>
<feature type="transmembrane region" description="Helical" evidence="4">
    <location>
        <begin position="363"/>
        <end position="384"/>
    </location>
</feature>
<feature type="transmembrane region" description="Helical" evidence="4">
    <location>
        <begin position="134"/>
        <end position="153"/>
    </location>
</feature>
<keyword evidence="7" id="KW-1185">Reference proteome</keyword>
<comment type="caution">
    <text evidence="6">The sequence shown here is derived from an EMBL/GenBank/DDBJ whole genome shotgun (WGS) entry which is preliminary data.</text>
</comment>
<sequence>MNAVLIRIVCALGLTQIIGWGSLYYSVAVLAKPMADSLQCDVSWVFGAFSAALVVSGLCAPHAGRAIDRFGGRAVLAAGSVLAAASLLIIALAPALPLFIVGWLLAGAAMSATLYDAAFPALSQLSGTRYRSALTALTLFGGLASTAFWPLAWRLHSAFDWRVALISFAALQLFMCFPLHRWALPRAQLRTQAERDSAALRARVAMPRSLLWLGIAFALNAFVFSAIGAHIVAALSEATASVADAVWIAALIGPMQVTGRIMEFVFARRVAATRVGVVTFMLTAGAMLLLWQAGAAGWVPWVFALVYGAANGVTTIVRGNVPAELYGREDYGALMGRLAQPSFFAKALAPVMVSLLLSGGLSYAGVALLLAVLSLLALVTYLAAIGPDRHAGEQSQVLVDTPQRSQHRGAV</sequence>
<keyword evidence="1 4" id="KW-0812">Transmembrane</keyword>
<keyword evidence="3 4" id="KW-0472">Membrane</keyword>
<dbReference type="Gene3D" id="1.20.1250.20">
    <property type="entry name" value="MFS general substrate transporter like domains"/>
    <property type="match status" value="1"/>
</dbReference>
<organism evidence="6 7">
    <name type="scientific">Viridibacterium curvum</name>
    <dbReference type="NCBI Taxonomy" id="1101404"/>
    <lineage>
        <taxon>Bacteria</taxon>
        <taxon>Pseudomonadati</taxon>
        <taxon>Pseudomonadota</taxon>
        <taxon>Betaproteobacteria</taxon>
        <taxon>Rhodocyclales</taxon>
        <taxon>Rhodocyclaceae</taxon>
        <taxon>Viridibacterium</taxon>
    </lineage>
</organism>
<proteinExistence type="predicted"/>
<accession>A0ABP9Q6D6</accession>
<dbReference type="Proteomes" id="UP001500547">
    <property type="component" value="Unassembled WGS sequence"/>
</dbReference>
<evidence type="ECO:0000256" key="4">
    <source>
        <dbReference type="SAM" id="Phobius"/>
    </source>
</evidence>
<feature type="transmembrane region" description="Helical" evidence="4">
    <location>
        <begin position="100"/>
        <end position="122"/>
    </location>
</feature>
<evidence type="ECO:0000256" key="2">
    <source>
        <dbReference type="ARBA" id="ARBA00022989"/>
    </source>
</evidence>
<dbReference type="InterPro" id="IPR036259">
    <property type="entry name" value="MFS_trans_sf"/>
</dbReference>
<dbReference type="PROSITE" id="PS50850">
    <property type="entry name" value="MFS"/>
    <property type="match status" value="1"/>
</dbReference>
<protein>
    <submittedName>
        <fullName evidence="6">Arsenite efflux MFS transporter ArsK</fullName>
    </submittedName>
</protein>
<evidence type="ECO:0000256" key="3">
    <source>
        <dbReference type="ARBA" id="ARBA00023136"/>
    </source>
</evidence>
<dbReference type="EMBL" id="BAABLD010000001">
    <property type="protein sequence ID" value="GAA5157407.1"/>
    <property type="molecule type" value="Genomic_DNA"/>
</dbReference>
<reference evidence="7" key="1">
    <citation type="journal article" date="2019" name="Int. J. Syst. Evol. Microbiol.">
        <title>The Global Catalogue of Microorganisms (GCM) 10K type strain sequencing project: providing services to taxonomists for standard genome sequencing and annotation.</title>
        <authorList>
            <consortium name="The Broad Institute Genomics Platform"/>
            <consortium name="The Broad Institute Genome Sequencing Center for Infectious Disease"/>
            <person name="Wu L."/>
            <person name="Ma J."/>
        </authorList>
    </citation>
    <scope>NUCLEOTIDE SEQUENCE [LARGE SCALE GENOMIC DNA]</scope>
    <source>
        <strain evidence="7">JCM 18715</strain>
    </source>
</reference>
<feature type="transmembrane region" description="Helical" evidence="4">
    <location>
        <begin position="210"/>
        <end position="232"/>
    </location>
</feature>
<dbReference type="RefSeq" id="WP_345530818.1">
    <property type="nucleotide sequence ID" value="NZ_BAABLD010000001.1"/>
</dbReference>
<evidence type="ECO:0000313" key="6">
    <source>
        <dbReference type="EMBL" id="GAA5157407.1"/>
    </source>
</evidence>
<evidence type="ECO:0000256" key="1">
    <source>
        <dbReference type="ARBA" id="ARBA00022692"/>
    </source>
</evidence>
<feature type="transmembrane region" description="Helical" evidence="4">
    <location>
        <begin position="159"/>
        <end position="180"/>
    </location>
</feature>
<feature type="domain" description="Major facilitator superfamily (MFS) profile" evidence="5">
    <location>
        <begin position="1"/>
        <end position="389"/>
    </location>
</feature>
<evidence type="ECO:0000259" key="5">
    <source>
        <dbReference type="PROSITE" id="PS50850"/>
    </source>
</evidence>
<dbReference type="InterPro" id="IPR011701">
    <property type="entry name" value="MFS"/>
</dbReference>
<dbReference type="PANTHER" id="PTHR11360">
    <property type="entry name" value="MONOCARBOXYLATE TRANSPORTER"/>
    <property type="match status" value="1"/>
</dbReference>
<feature type="transmembrane region" description="Helical" evidence="4">
    <location>
        <begin position="75"/>
        <end position="94"/>
    </location>
</feature>
<dbReference type="InterPro" id="IPR050327">
    <property type="entry name" value="Proton-linked_MCT"/>
</dbReference>
<gene>
    <name evidence="6" type="primary">arsK</name>
    <name evidence="6" type="ORF">GCM10025770_00590</name>
</gene>
<dbReference type="Pfam" id="PF07690">
    <property type="entry name" value="MFS_1"/>
    <property type="match status" value="1"/>
</dbReference>